<evidence type="ECO:0000256" key="2">
    <source>
        <dbReference type="ARBA" id="ARBA00002388"/>
    </source>
</evidence>
<dbReference type="GO" id="GO:0006457">
    <property type="term" value="P:protein folding"/>
    <property type="evidence" value="ECO:0007669"/>
    <property type="project" value="InterPro"/>
</dbReference>
<evidence type="ECO:0000256" key="6">
    <source>
        <dbReference type="RuleBase" id="RU363019"/>
    </source>
</evidence>
<dbReference type="InterPro" id="IPR044666">
    <property type="entry name" value="Cyclophilin_A-like"/>
</dbReference>
<keyword evidence="4 6" id="KW-0697">Rotamase</keyword>
<dbReference type="AlphaFoldDB" id="A0A0R1SI73"/>
<dbReference type="GO" id="GO:0003755">
    <property type="term" value="F:peptidyl-prolyl cis-trans isomerase activity"/>
    <property type="evidence" value="ECO:0007669"/>
    <property type="project" value="UniProtKB-UniRule"/>
</dbReference>
<evidence type="ECO:0000256" key="3">
    <source>
        <dbReference type="ARBA" id="ARBA00007365"/>
    </source>
</evidence>
<dbReference type="PIRSF" id="PIRSF001467">
    <property type="entry name" value="Peptidylpro_ismrse"/>
    <property type="match status" value="1"/>
</dbReference>
<evidence type="ECO:0000313" key="8">
    <source>
        <dbReference type="EMBL" id="KRL65400.1"/>
    </source>
</evidence>
<dbReference type="EMBL" id="AZEY01000068">
    <property type="protein sequence ID" value="KRL65400.1"/>
    <property type="molecule type" value="Genomic_DNA"/>
</dbReference>
<evidence type="ECO:0000259" key="7">
    <source>
        <dbReference type="PROSITE" id="PS50072"/>
    </source>
</evidence>
<comment type="similarity">
    <text evidence="3 6">Belongs to the cyclophilin-type PPIase family.</text>
</comment>
<dbReference type="PATRIC" id="fig|1423739.3.peg.238"/>
<keyword evidence="5 6" id="KW-0413">Isomerase</keyword>
<accession>A0A0R1SI73</accession>
<comment type="caution">
    <text evidence="8">The sequence shown here is derived from an EMBL/GenBank/DDBJ whole genome shotgun (WGS) entry which is preliminary data.</text>
</comment>
<dbReference type="SUPFAM" id="SSF50891">
    <property type="entry name" value="Cyclophilin-like"/>
    <property type="match status" value="1"/>
</dbReference>
<dbReference type="InterPro" id="IPR002130">
    <property type="entry name" value="Cyclophilin-type_PPIase_dom"/>
</dbReference>
<sequence>MNVKEKNKMTLPQLDLANATGPKATIKTNYGDIIVQLFPEQAPKTVENFVALAQKGYYNGVTFHRVIPDFMIQGGDPTGTGAGGESSFGHNFEDEFSQELFNINGALSMANAGPNTNGSQFFIVSNEHVDDGMVGQMKAAGYPDDIVETYKNGGTPWLDFRHTVFGQVINGMDIVKEISKVDRDSQDKPTKAVVMESVEINNQ</sequence>
<dbReference type="PANTHER" id="PTHR45625">
    <property type="entry name" value="PEPTIDYL-PROLYL CIS-TRANS ISOMERASE-RELATED"/>
    <property type="match status" value="1"/>
</dbReference>
<dbReference type="InterPro" id="IPR024936">
    <property type="entry name" value="Cyclophilin-type_PPIase"/>
</dbReference>
<dbReference type="EC" id="5.2.1.8" evidence="6"/>
<comment type="function">
    <text evidence="2 6">PPIases accelerate the folding of proteins. It catalyzes the cis-trans isomerization of proline imidic peptide bonds in oligopeptides.</text>
</comment>
<feature type="domain" description="PPIase cyclophilin-type" evidence="7">
    <location>
        <begin position="28"/>
        <end position="200"/>
    </location>
</feature>
<dbReference type="InterPro" id="IPR020892">
    <property type="entry name" value="Cyclophilin-type_PPIase_CS"/>
</dbReference>
<evidence type="ECO:0000313" key="9">
    <source>
        <dbReference type="Proteomes" id="UP000052013"/>
    </source>
</evidence>
<dbReference type="PROSITE" id="PS50072">
    <property type="entry name" value="CSA_PPIASE_2"/>
    <property type="match status" value="1"/>
</dbReference>
<dbReference type="PROSITE" id="PS00170">
    <property type="entry name" value="CSA_PPIASE_1"/>
    <property type="match status" value="1"/>
</dbReference>
<dbReference type="InterPro" id="IPR029000">
    <property type="entry name" value="Cyclophilin-like_dom_sf"/>
</dbReference>
<dbReference type="STRING" id="1423739.FC85_GL000227"/>
<evidence type="ECO:0000256" key="5">
    <source>
        <dbReference type="ARBA" id="ARBA00023235"/>
    </source>
</evidence>
<dbReference type="CDD" id="cd00317">
    <property type="entry name" value="cyclophilin"/>
    <property type="match status" value="1"/>
</dbReference>
<evidence type="ECO:0000256" key="1">
    <source>
        <dbReference type="ARBA" id="ARBA00000971"/>
    </source>
</evidence>
<proteinExistence type="inferred from homology"/>
<dbReference type="PANTHER" id="PTHR45625:SF4">
    <property type="entry name" value="PEPTIDYLPROLYL ISOMERASE DOMAIN AND WD REPEAT-CONTAINING PROTEIN 1"/>
    <property type="match status" value="1"/>
</dbReference>
<name>A0A0R1SI73_9LACO</name>
<dbReference type="Pfam" id="PF00160">
    <property type="entry name" value="Pro_isomerase"/>
    <property type="match status" value="1"/>
</dbReference>
<dbReference type="PRINTS" id="PR00153">
    <property type="entry name" value="CSAPPISMRASE"/>
</dbReference>
<gene>
    <name evidence="8" type="ORF">FC85_GL000227</name>
</gene>
<reference evidence="8 9" key="1">
    <citation type="journal article" date="2015" name="Genome Announc.">
        <title>Expanding the biotechnology potential of lactobacilli through comparative genomics of 213 strains and associated genera.</title>
        <authorList>
            <person name="Sun Z."/>
            <person name="Harris H.M."/>
            <person name="McCann A."/>
            <person name="Guo C."/>
            <person name="Argimon S."/>
            <person name="Zhang W."/>
            <person name="Yang X."/>
            <person name="Jeffery I.B."/>
            <person name="Cooney J.C."/>
            <person name="Kagawa T.F."/>
            <person name="Liu W."/>
            <person name="Song Y."/>
            <person name="Salvetti E."/>
            <person name="Wrobel A."/>
            <person name="Rasinkangas P."/>
            <person name="Parkhill J."/>
            <person name="Rea M.C."/>
            <person name="O'Sullivan O."/>
            <person name="Ritari J."/>
            <person name="Douillard F.P."/>
            <person name="Paul Ross R."/>
            <person name="Yang R."/>
            <person name="Briner A.E."/>
            <person name="Felis G.E."/>
            <person name="de Vos W.M."/>
            <person name="Barrangou R."/>
            <person name="Klaenhammer T.R."/>
            <person name="Caufield P.W."/>
            <person name="Cui Y."/>
            <person name="Zhang H."/>
            <person name="O'Toole P.W."/>
        </authorList>
    </citation>
    <scope>NUCLEOTIDE SEQUENCE [LARGE SCALE GENOMIC DNA]</scope>
    <source>
        <strain evidence="8 9">DSM 14421</strain>
    </source>
</reference>
<evidence type="ECO:0000256" key="4">
    <source>
        <dbReference type="ARBA" id="ARBA00023110"/>
    </source>
</evidence>
<organism evidence="8 9">
    <name type="scientific">Lentilactobacillus diolivorans DSM 14421</name>
    <dbReference type="NCBI Taxonomy" id="1423739"/>
    <lineage>
        <taxon>Bacteria</taxon>
        <taxon>Bacillati</taxon>
        <taxon>Bacillota</taxon>
        <taxon>Bacilli</taxon>
        <taxon>Lactobacillales</taxon>
        <taxon>Lactobacillaceae</taxon>
        <taxon>Lentilactobacillus</taxon>
    </lineage>
</organism>
<protein>
    <recommendedName>
        <fullName evidence="6">Peptidyl-prolyl cis-trans isomerase</fullName>
        <shortName evidence="6">PPIase</shortName>
        <ecNumber evidence="6">5.2.1.8</ecNumber>
    </recommendedName>
</protein>
<dbReference type="Gene3D" id="2.40.100.10">
    <property type="entry name" value="Cyclophilin-like"/>
    <property type="match status" value="1"/>
</dbReference>
<comment type="catalytic activity">
    <reaction evidence="1 6">
        <text>[protein]-peptidylproline (omega=180) = [protein]-peptidylproline (omega=0)</text>
        <dbReference type="Rhea" id="RHEA:16237"/>
        <dbReference type="Rhea" id="RHEA-COMP:10747"/>
        <dbReference type="Rhea" id="RHEA-COMP:10748"/>
        <dbReference type="ChEBI" id="CHEBI:83833"/>
        <dbReference type="ChEBI" id="CHEBI:83834"/>
        <dbReference type="EC" id="5.2.1.8"/>
    </reaction>
</comment>
<dbReference type="Proteomes" id="UP000052013">
    <property type="component" value="Unassembled WGS sequence"/>
</dbReference>